<feature type="active site" description="Proton acceptor" evidence="7 8">
    <location>
        <position position="181"/>
    </location>
</feature>
<evidence type="ECO:0000256" key="3">
    <source>
        <dbReference type="ARBA" id="ARBA00011424"/>
    </source>
</evidence>
<comment type="similarity">
    <text evidence="2 7">Belongs to the PanB family.</text>
</comment>
<dbReference type="PANTHER" id="PTHR20881">
    <property type="entry name" value="3-METHYL-2-OXOBUTANOATE HYDROXYMETHYLTRANSFERASE"/>
    <property type="match status" value="1"/>
</dbReference>
<keyword evidence="12" id="KW-1185">Reference proteome</keyword>
<comment type="pathway">
    <text evidence="1 7">Cofactor biosynthesis; (R)-pantothenate biosynthesis; (R)-pantoate from 3-methyl-2-oxobutanoate: step 1/2.</text>
</comment>
<evidence type="ECO:0000256" key="2">
    <source>
        <dbReference type="ARBA" id="ARBA00008676"/>
    </source>
</evidence>
<feature type="binding site" evidence="7 10">
    <location>
        <position position="82"/>
    </location>
    <ligand>
        <name>Mg(2+)</name>
        <dbReference type="ChEBI" id="CHEBI:18420"/>
    </ligand>
</feature>
<dbReference type="SUPFAM" id="SSF51621">
    <property type="entry name" value="Phosphoenolpyruvate/pyruvate domain"/>
    <property type="match status" value="1"/>
</dbReference>
<dbReference type="GO" id="GO:0003864">
    <property type="term" value="F:3-methyl-2-oxobutanoate hydroxymethyltransferase activity"/>
    <property type="evidence" value="ECO:0007669"/>
    <property type="project" value="UniProtKB-UniRule"/>
</dbReference>
<dbReference type="UniPathway" id="UPA00028">
    <property type="reaction ID" value="UER00003"/>
</dbReference>
<evidence type="ECO:0000256" key="9">
    <source>
        <dbReference type="PIRSR" id="PIRSR000388-2"/>
    </source>
</evidence>
<dbReference type="GO" id="GO:0000287">
    <property type="term" value="F:magnesium ion binding"/>
    <property type="evidence" value="ECO:0007669"/>
    <property type="project" value="TreeGrafter"/>
</dbReference>
<dbReference type="Proteomes" id="UP000464954">
    <property type="component" value="Chromosome"/>
</dbReference>
<dbReference type="Pfam" id="PF02548">
    <property type="entry name" value="Pantoate_transf"/>
    <property type="match status" value="1"/>
</dbReference>
<dbReference type="KEGG" id="taer:GT409_11080"/>
<comment type="subunit">
    <text evidence="3 7">Homodecamer; pentamer of dimers.</text>
</comment>
<dbReference type="EC" id="2.1.2.11" evidence="7"/>
<proteinExistence type="inferred from homology"/>
<dbReference type="PANTHER" id="PTHR20881:SF0">
    <property type="entry name" value="3-METHYL-2-OXOBUTANOATE HYDROXYMETHYLTRANSFERASE"/>
    <property type="match status" value="1"/>
</dbReference>
<comment type="cofactor">
    <cofactor evidence="7 10">
        <name>Mg(2+)</name>
        <dbReference type="ChEBI" id="CHEBI:18420"/>
    </cofactor>
    <text evidence="7 10">Binds 1 Mg(2+) ion per subunit.</text>
</comment>
<name>A0A6P1M7W9_9BACT</name>
<sequence>MTWTALKIKSLKGKQKITVVTAYDALSGAYADEAEIPLVLVGDSLANTVLGYETTLPVTMDEMIHHTAAVSRGVQNALVVGDMPFMSYQGMIGTAVENAGRFLKEAGADAVKIEGGSIRAELIETLVANGIPVLGHIGLTPQSVKEFGGFKKQGKTDEAARKLMDDAMVLEQAGAFALVLECVPDELAQKISAALKIPTIGIGAGPHCDGQVLVFTDLLGLGRGHVPGFVKKYADLKPQIQQALAAYKADVEGGNFP</sequence>
<keyword evidence="5 7" id="KW-0808">Transferase</keyword>
<feature type="binding site" evidence="7 10">
    <location>
        <position position="43"/>
    </location>
    <ligand>
        <name>Mg(2+)</name>
        <dbReference type="ChEBI" id="CHEBI:18420"/>
    </ligand>
</feature>
<dbReference type="CDD" id="cd06557">
    <property type="entry name" value="KPHMT-like"/>
    <property type="match status" value="1"/>
</dbReference>
<dbReference type="HAMAP" id="MF_00156">
    <property type="entry name" value="PanB"/>
    <property type="match status" value="1"/>
</dbReference>
<evidence type="ECO:0000256" key="7">
    <source>
        <dbReference type="HAMAP-Rule" id="MF_00156"/>
    </source>
</evidence>
<evidence type="ECO:0000256" key="4">
    <source>
        <dbReference type="ARBA" id="ARBA00022655"/>
    </source>
</evidence>
<comment type="catalytic activity">
    <reaction evidence="7">
        <text>(6R)-5,10-methylene-5,6,7,8-tetrahydrofolate + 3-methyl-2-oxobutanoate + H2O = 2-dehydropantoate + (6S)-5,6,7,8-tetrahydrofolate</text>
        <dbReference type="Rhea" id="RHEA:11824"/>
        <dbReference type="ChEBI" id="CHEBI:11561"/>
        <dbReference type="ChEBI" id="CHEBI:11851"/>
        <dbReference type="ChEBI" id="CHEBI:15377"/>
        <dbReference type="ChEBI" id="CHEBI:15636"/>
        <dbReference type="ChEBI" id="CHEBI:57453"/>
        <dbReference type="EC" id="2.1.2.11"/>
    </reaction>
</comment>
<dbReference type="EMBL" id="CP047593">
    <property type="protein sequence ID" value="QHI69971.1"/>
    <property type="molecule type" value="Genomic_DNA"/>
</dbReference>
<keyword evidence="11" id="KW-0489">Methyltransferase</keyword>
<dbReference type="GO" id="GO:0015940">
    <property type="term" value="P:pantothenate biosynthetic process"/>
    <property type="evidence" value="ECO:0007669"/>
    <property type="project" value="UniProtKB-UniRule"/>
</dbReference>
<evidence type="ECO:0000313" key="12">
    <source>
        <dbReference type="Proteomes" id="UP000464954"/>
    </source>
</evidence>
<dbReference type="AlphaFoldDB" id="A0A6P1M7W9"/>
<dbReference type="NCBIfam" id="NF001452">
    <property type="entry name" value="PRK00311.1"/>
    <property type="match status" value="1"/>
</dbReference>
<evidence type="ECO:0000256" key="5">
    <source>
        <dbReference type="ARBA" id="ARBA00022679"/>
    </source>
</evidence>
<evidence type="ECO:0000256" key="8">
    <source>
        <dbReference type="PIRSR" id="PIRSR000388-1"/>
    </source>
</evidence>
<reference evidence="11 12" key="1">
    <citation type="submission" date="2020-01" db="EMBL/GenBank/DDBJ databases">
        <title>Ponticoccus aerotolerans gen. nov., sp. nov., an anaerobic bacterium and proposal of Ponticoccusceae fam. nov., Ponticoccusles ord. nov. and Ponticoccuse classis nov. in the phylum Kiritimatiellaeota.</title>
        <authorList>
            <person name="Zhou L.Y."/>
            <person name="Du Z.J."/>
        </authorList>
    </citation>
    <scope>NUCLEOTIDE SEQUENCE [LARGE SCALE GENOMIC DNA]</scope>
    <source>
        <strain evidence="11 12">S-5007</strain>
    </source>
</reference>
<dbReference type="FunFam" id="3.20.20.60:FF:000003">
    <property type="entry name" value="3-methyl-2-oxobutanoate hydroxymethyltransferase"/>
    <property type="match status" value="1"/>
</dbReference>
<dbReference type="NCBIfam" id="TIGR00222">
    <property type="entry name" value="panB"/>
    <property type="match status" value="1"/>
</dbReference>
<evidence type="ECO:0000313" key="11">
    <source>
        <dbReference type="EMBL" id="QHI69971.1"/>
    </source>
</evidence>
<evidence type="ECO:0000256" key="1">
    <source>
        <dbReference type="ARBA" id="ARBA00005033"/>
    </source>
</evidence>
<gene>
    <name evidence="7 11" type="primary">panB</name>
    <name evidence="11" type="ORF">GT409_11080</name>
</gene>
<dbReference type="RefSeq" id="WP_160629152.1">
    <property type="nucleotide sequence ID" value="NZ_CP047593.1"/>
</dbReference>
<feature type="binding site" evidence="7 9">
    <location>
        <position position="82"/>
    </location>
    <ligand>
        <name>3-methyl-2-oxobutanoate</name>
        <dbReference type="ChEBI" id="CHEBI:11851"/>
    </ligand>
</feature>
<evidence type="ECO:0000256" key="6">
    <source>
        <dbReference type="ARBA" id="ARBA00056497"/>
    </source>
</evidence>
<dbReference type="InterPro" id="IPR015813">
    <property type="entry name" value="Pyrv/PenolPyrv_kinase-like_dom"/>
</dbReference>
<evidence type="ECO:0000256" key="10">
    <source>
        <dbReference type="PIRSR" id="PIRSR000388-3"/>
    </source>
</evidence>
<dbReference type="InterPro" id="IPR003700">
    <property type="entry name" value="Pantoate_hydroxy_MeTrfase"/>
</dbReference>
<comment type="function">
    <text evidence="6 7">Catalyzes the reversible reaction in which hydroxymethyl group from 5,10-methylenetetrahydrofolate is transferred onto alpha-ketoisovalerate to form ketopantoate.</text>
</comment>
<keyword evidence="7" id="KW-0963">Cytoplasm</keyword>
<dbReference type="GO" id="GO:0005737">
    <property type="term" value="C:cytoplasm"/>
    <property type="evidence" value="ECO:0007669"/>
    <property type="project" value="UniProtKB-SubCell"/>
</dbReference>
<organism evidence="11 12">
    <name type="scientific">Tichowtungia aerotolerans</name>
    <dbReference type="NCBI Taxonomy" id="2697043"/>
    <lineage>
        <taxon>Bacteria</taxon>
        <taxon>Pseudomonadati</taxon>
        <taxon>Kiritimatiellota</taxon>
        <taxon>Tichowtungiia</taxon>
        <taxon>Tichowtungiales</taxon>
        <taxon>Tichowtungiaceae</taxon>
        <taxon>Tichowtungia</taxon>
    </lineage>
</organism>
<dbReference type="GO" id="GO:0032259">
    <property type="term" value="P:methylation"/>
    <property type="evidence" value="ECO:0007669"/>
    <property type="project" value="UniProtKB-KW"/>
</dbReference>
<dbReference type="PIRSF" id="PIRSF000388">
    <property type="entry name" value="Pantoate_hydroxy_MeTrfase"/>
    <property type="match status" value="1"/>
</dbReference>
<feature type="binding site" evidence="7 9">
    <location>
        <position position="112"/>
    </location>
    <ligand>
        <name>3-methyl-2-oxobutanoate</name>
        <dbReference type="ChEBI" id="CHEBI:11851"/>
    </ligand>
</feature>
<feature type="binding site" evidence="7 10">
    <location>
        <position position="114"/>
    </location>
    <ligand>
        <name>Mg(2+)</name>
        <dbReference type="ChEBI" id="CHEBI:18420"/>
    </ligand>
</feature>
<dbReference type="GO" id="GO:0008168">
    <property type="term" value="F:methyltransferase activity"/>
    <property type="evidence" value="ECO:0007669"/>
    <property type="project" value="UniProtKB-KW"/>
</dbReference>
<keyword evidence="4 7" id="KW-0566">Pantothenate biosynthesis</keyword>
<keyword evidence="7 10" id="KW-0479">Metal-binding</keyword>
<protein>
    <recommendedName>
        <fullName evidence="7">3-methyl-2-oxobutanoate hydroxymethyltransferase</fullName>
        <ecNumber evidence="7">2.1.2.11</ecNumber>
    </recommendedName>
    <alternativeName>
        <fullName evidence="7">Ketopantoate hydroxymethyltransferase</fullName>
        <shortName evidence="7">KPHMT</shortName>
    </alternativeName>
</protein>
<dbReference type="InterPro" id="IPR040442">
    <property type="entry name" value="Pyrv_kinase-like_dom_sf"/>
</dbReference>
<accession>A0A6P1M7W9</accession>
<keyword evidence="7 10" id="KW-0460">Magnesium</keyword>
<dbReference type="Gene3D" id="3.20.20.60">
    <property type="entry name" value="Phosphoenolpyruvate-binding domains"/>
    <property type="match status" value="1"/>
</dbReference>
<comment type="subcellular location">
    <subcellularLocation>
        <location evidence="7">Cytoplasm</location>
    </subcellularLocation>
</comment>
<feature type="binding site" evidence="7 9">
    <location>
        <begin position="43"/>
        <end position="44"/>
    </location>
    <ligand>
        <name>3-methyl-2-oxobutanoate</name>
        <dbReference type="ChEBI" id="CHEBI:11851"/>
    </ligand>
</feature>